<dbReference type="Proteomes" id="UP000253551">
    <property type="component" value="Unassembled WGS sequence"/>
</dbReference>
<comment type="subunit">
    <text evidence="18">Homodimer. Interacts with lysosomal protein GLMP (via lumenal domain); the interaction starts while both proteins are still in the endoplasmic reticulum and is required for stabilization of MFSD1 in lysosomes but has no direct effect on its targeting to lysosomes or transporter activity.</text>
</comment>
<comment type="subcellular location">
    <subcellularLocation>
        <location evidence="1">Membrane</location>
        <topology evidence="1">Multi-pass membrane protein</topology>
    </subcellularLocation>
</comment>
<proteinExistence type="predicted"/>
<dbReference type="AlphaFoldDB" id="A0A367JT08"/>
<dbReference type="OrthoDB" id="424834at2759"/>
<feature type="transmembrane region" description="Helical" evidence="19">
    <location>
        <begin position="208"/>
        <end position="230"/>
    </location>
</feature>
<comment type="catalytic activity">
    <reaction evidence="12">
        <text>L-histidyl-L-alpha-amino acid(out) = L-histidyl-L-alpha-amino acid(in)</text>
        <dbReference type="Rhea" id="RHEA:79379"/>
        <dbReference type="ChEBI" id="CHEBI:229964"/>
    </reaction>
</comment>
<dbReference type="GO" id="GO:0022857">
    <property type="term" value="F:transmembrane transporter activity"/>
    <property type="evidence" value="ECO:0007669"/>
    <property type="project" value="InterPro"/>
</dbReference>
<evidence type="ECO:0000256" key="18">
    <source>
        <dbReference type="ARBA" id="ARBA00046376"/>
    </source>
</evidence>
<dbReference type="InterPro" id="IPR036259">
    <property type="entry name" value="MFS_trans_sf"/>
</dbReference>
<comment type="function">
    <text evidence="17">Lysosomal dipeptide uniporter that selectively exports lysine, arginine or histidine-containing dipeptides with a net positive charge from the lysosome lumen into the cytosol. Could play a role in a specific type of protein O-glycosylation indirectly regulating macrophages migration and tissue invasion. Also essential for liver homeostasis.</text>
</comment>
<feature type="domain" description="Major facilitator superfamily (MFS) profile" evidence="20">
    <location>
        <begin position="48"/>
        <end position="445"/>
    </location>
</feature>
<dbReference type="PANTHER" id="PTHR23512">
    <property type="entry name" value="MAJOR FACILITATOR SUPERFAMILY DOMAIN-CONTAINING PROTEIN 1"/>
    <property type="match status" value="1"/>
</dbReference>
<keyword evidence="19" id="KW-1133">Transmembrane helix</keyword>
<evidence type="ECO:0000256" key="1">
    <source>
        <dbReference type="ARBA" id="ARBA00004141"/>
    </source>
</evidence>
<comment type="catalytic activity">
    <reaction evidence="7">
        <text>L-alpha-aminoacyl-L-lysine(out) = L-alpha-aminoacyl-L-lysine(in)</text>
        <dbReference type="Rhea" id="RHEA:79383"/>
        <dbReference type="ChEBI" id="CHEBI:229966"/>
    </reaction>
</comment>
<dbReference type="Pfam" id="PF07690">
    <property type="entry name" value="MFS_1"/>
    <property type="match status" value="1"/>
</dbReference>
<comment type="catalytic activity">
    <reaction evidence="5">
        <text>L-alpha-aminoacyl-L-histidine(out) = L-alpha-aminoacyl-L-histidine(in)</text>
        <dbReference type="Rhea" id="RHEA:79375"/>
        <dbReference type="ChEBI" id="CHEBI:229967"/>
    </reaction>
</comment>
<comment type="catalytic activity">
    <reaction evidence="2">
        <text>L-lysyl-L-alanine(out) = L-lysyl-L-alanine(in)</text>
        <dbReference type="Rhea" id="RHEA:79399"/>
        <dbReference type="ChEBI" id="CHEBI:229954"/>
    </reaction>
</comment>
<feature type="transmembrane region" description="Helical" evidence="19">
    <location>
        <begin position="114"/>
        <end position="133"/>
    </location>
</feature>
<evidence type="ECO:0000256" key="14">
    <source>
        <dbReference type="ARBA" id="ARBA00044924"/>
    </source>
</evidence>
<dbReference type="InterPro" id="IPR052187">
    <property type="entry name" value="MFSD1"/>
</dbReference>
<feature type="transmembrane region" description="Helical" evidence="19">
    <location>
        <begin position="358"/>
        <end position="379"/>
    </location>
</feature>
<evidence type="ECO:0000256" key="3">
    <source>
        <dbReference type="ARBA" id="ARBA00044878"/>
    </source>
</evidence>
<evidence type="ECO:0000256" key="17">
    <source>
        <dbReference type="ARBA" id="ARBA00045709"/>
    </source>
</evidence>
<evidence type="ECO:0000259" key="20">
    <source>
        <dbReference type="PROSITE" id="PS50850"/>
    </source>
</evidence>
<evidence type="ECO:0000256" key="9">
    <source>
        <dbReference type="ARBA" id="ARBA00044899"/>
    </source>
</evidence>
<evidence type="ECO:0000256" key="13">
    <source>
        <dbReference type="ARBA" id="ARBA00044919"/>
    </source>
</evidence>
<evidence type="ECO:0000313" key="22">
    <source>
        <dbReference type="Proteomes" id="UP000253551"/>
    </source>
</evidence>
<dbReference type="EMBL" id="PJQM01002750">
    <property type="protein sequence ID" value="RCH93046.1"/>
    <property type="molecule type" value="Genomic_DNA"/>
</dbReference>
<evidence type="ECO:0000256" key="19">
    <source>
        <dbReference type="SAM" id="Phobius"/>
    </source>
</evidence>
<evidence type="ECO:0000313" key="21">
    <source>
        <dbReference type="EMBL" id="RCH93046.1"/>
    </source>
</evidence>
<name>A0A367JT08_RHIST</name>
<organism evidence="21 22">
    <name type="scientific">Rhizopus stolonifer</name>
    <name type="common">Rhizopus nigricans</name>
    <dbReference type="NCBI Taxonomy" id="4846"/>
    <lineage>
        <taxon>Eukaryota</taxon>
        <taxon>Fungi</taxon>
        <taxon>Fungi incertae sedis</taxon>
        <taxon>Mucoromycota</taxon>
        <taxon>Mucoromycotina</taxon>
        <taxon>Mucoromycetes</taxon>
        <taxon>Mucorales</taxon>
        <taxon>Mucorineae</taxon>
        <taxon>Rhizopodaceae</taxon>
        <taxon>Rhizopus</taxon>
    </lineage>
</organism>
<gene>
    <name evidence="21" type="ORF">CU098_006176</name>
</gene>
<evidence type="ECO:0000256" key="15">
    <source>
        <dbReference type="ARBA" id="ARBA00044985"/>
    </source>
</evidence>
<protein>
    <recommendedName>
        <fullName evidence="15">Lysosomal dipeptide transporter MFSD1</fullName>
    </recommendedName>
    <alternativeName>
        <fullName evidence="16">Major facilitator superfamily domain-containing protein 1</fullName>
    </alternativeName>
</protein>
<dbReference type="SUPFAM" id="SSF103473">
    <property type="entry name" value="MFS general substrate transporter"/>
    <property type="match status" value="1"/>
</dbReference>
<dbReference type="GO" id="GO:0016020">
    <property type="term" value="C:membrane"/>
    <property type="evidence" value="ECO:0007669"/>
    <property type="project" value="UniProtKB-SubCell"/>
</dbReference>
<evidence type="ECO:0000256" key="7">
    <source>
        <dbReference type="ARBA" id="ARBA00044893"/>
    </source>
</evidence>
<evidence type="ECO:0000256" key="12">
    <source>
        <dbReference type="ARBA" id="ARBA00044912"/>
    </source>
</evidence>
<dbReference type="PROSITE" id="PS50850">
    <property type="entry name" value="MFS"/>
    <property type="match status" value="1"/>
</dbReference>
<feature type="transmembrane region" description="Helical" evidence="19">
    <location>
        <begin position="422"/>
        <end position="448"/>
    </location>
</feature>
<evidence type="ECO:0000256" key="5">
    <source>
        <dbReference type="ARBA" id="ARBA00044884"/>
    </source>
</evidence>
<evidence type="ECO:0000256" key="4">
    <source>
        <dbReference type="ARBA" id="ARBA00044881"/>
    </source>
</evidence>
<comment type="catalytic activity">
    <reaction evidence="13">
        <text>L-alanyl-L-lysine(out) = L-alanyl-L-lysine(in)</text>
        <dbReference type="Rhea" id="RHEA:79415"/>
        <dbReference type="ChEBI" id="CHEBI:192470"/>
    </reaction>
</comment>
<comment type="catalytic activity">
    <reaction evidence="10">
        <text>L-lysyl-L-lysine(out) = L-lysyl-L-lysine(in)</text>
        <dbReference type="Rhea" id="RHEA:79403"/>
        <dbReference type="ChEBI" id="CHEBI:229956"/>
    </reaction>
</comment>
<dbReference type="InterPro" id="IPR020846">
    <property type="entry name" value="MFS_dom"/>
</dbReference>
<feature type="transmembrane region" description="Helical" evidence="19">
    <location>
        <begin position="391"/>
        <end position="410"/>
    </location>
</feature>
<dbReference type="Gene3D" id="1.20.1250.20">
    <property type="entry name" value="MFS general substrate transporter like domains"/>
    <property type="match status" value="2"/>
</dbReference>
<evidence type="ECO:0000256" key="2">
    <source>
        <dbReference type="ARBA" id="ARBA00044876"/>
    </source>
</evidence>
<sequence>MSVTKADRTKINDINDQLDTTLPSETESMDENEAQDSVLANAPWQYKMIALIAVNTLSIGAHFSVSSLSAMKSQIKSNLHIDNTKYGVISSSVYTVNTIFTIFGGMFIDYFGSIWGTLAANLVVVIGALLAGLAAQYNSYGLMVAGRLIFGLGAGLIVTMQESILSKWFRNHNLAIAMGMELSISRLSSFLGTLTANPIAVRTGNWVWAFWLSLIMCCFSFLTNIIYVLVVRRLHTDTQPQQSVTFSKPKKKFDWRCVLRFPMIYWQILLIEFIYTAVWTSFLSISTEFVQIHFGSDAVLAGYNASASQTVPIIATPLIGILMDLYGGRVTVLLLSSVFLILSTVLLGWTYVNAVVGMVFYSISLAFGPVSMITSIGMVLPGDYMGTGMGLYKSSSNIGVAILDIVIGVVQDHTKNQAYTGVMILFLVVACIGFFLIILLWAIQYLFLDNLLETGRKRRIALMQERSQAEIELRNQGLDTYQEPIDNCSCTNMTYVEHGERQPIVVPETLTPLTPELHQRLQTNRLANDDILITIAGYDDRYELYNWIAFIKAAQETRFLIFCTDQALYQHLALAGYEEQAIVTERSAAAVLQQLVYLDLNPLMLDIHQLMLQPRTLEYLSTMIHVRWDTQLIAAHDGKSKVHGGLIYLMRDSYPVKRLMALAVQIQAEDPELVLDKVFYQALNQFPIDTKAGFVLLLDTVHFMDGENYFERGLSSSVEIEPFMVYVNHKVGRERIEILKKYDMWLVDEEYVEQLDVQINTTLDEIKLTE</sequence>
<feature type="transmembrane region" description="Helical" evidence="19">
    <location>
        <begin position="330"/>
        <end position="352"/>
    </location>
</feature>
<evidence type="ECO:0000256" key="16">
    <source>
        <dbReference type="ARBA" id="ARBA00045018"/>
    </source>
</evidence>
<comment type="catalytic activity">
    <reaction evidence="3">
        <text>L-histidyl-glycine(out) = L-histidyl-glycine(in)</text>
        <dbReference type="Rhea" id="RHEA:79395"/>
        <dbReference type="ChEBI" id="CHEBI:229957"/>
    </reaction>
</comment>
<evidence type="ECO:0000256" key="6">
    <source>
        <dbReference type="ARBA" id="ARBA00044891"/>
    </source>
</evidence>
<comment type="catalytic activity">
    <reaction evidence="11">
        <text>L-arginyl-glycine(out) = L-arginyl-glycine(in)</text>
        <dbReference type="Rhea" id="RHEA:79391"/>
        <dbReference type="ChEBI" id="CHEBI:229955"/>
    </reaction>
</comment>
<evidence type="ECO:0000256" key="8">
    <source>
        <dbReference type="ARBA" id="ARBA00044898"/>
    </source>
</evidence>
<feature type="transmembrane region" description="Helical" evidence="19">
    <location>
        <begin position="86"/>
        <end position="108"/>
    </location>
</feature>
<evidence type="ECO:0000256" key="11">
    <source>
        <dbReference type="ARBA" id="ARBA00044903"/>
    </source>
</evidence>
<reference evidence="21 22" key="1">
    <citation type="journal article" date="2018" name="G3 (Bethesda)">
        <title>Phylogenetic and Phylogenomic Definition of Rhizopus Species.</title>
        <authorList>
            <person name="Gryganskyi A.P."/>
            <person name="Golan J."/>
            <person name="Dolatabadi S."/>
            <person name="Mondo S."/>
            <person name="Robb S."/>
            <person name="Idnurm A."/>
            <person name="Muszewska A."/>
            <person name="Steczkiewicz K."/>
            <person name="Masonjones S."/>
            <person name="Liao H.L."/>
            <person name="Gajdeczka M.T."/>
            <person name="Anike F."/>
            <person name="Vuek A."/>
            <person name="Anishchenko I.M."/>
            <person name="Voigt K."/>
            <person name="de Hoog G.S."/>
            <person name="Smith M.E."/>
            <person name="Heitman J."/>
            <person name="Vilgalys R."/>
            <person name="Stajich J.E."/>
        </authorList>
    </citation>
    <scope>NUCLEOTIDE SEQUENCE [LARGE SCALE GENOMIC DNA]</scope>
    <source>
        <strain evidence="21 22">LSU 92-RS-03</strain>
    </source>
</reference>
<dbReference type="PANTHER" id="PTHR23512:SF12">
    <property type="entry name" value="TRANSPORTER, PUTATIVE (AFU_ORTHOLOGUE AFUA_4G00260)-RELATED"/>
    <property type="match status" value="1"/>
</dbReference>
<keyword evidence="19" id="KW-0812">Transmembrane</keyword>
<evidence type="ECO:0000256" key="10">
    <source>
        <dbReference type="ARBA" id="ARBA00044900"/>
    </source>
</evidence>
<feature type="transmembrane region" description="Helical" evidence="19">
    <location>
        <begin position="257"/>
        <end position="278"/>
    </location>
</feature>
<comment type="caution">
    <text evidence="21">The sequence shown here is derived from an EMBL/GenBank/DDBJ whole genome shotgun (WGS) entry which is preliminary data.</text>
</comment>
<comment type="catalytic activity">
    <reaction evidence="14">
        <text>L-lysyl-glycine(out) = L-lysyl-glycine(in)</text>
        <dbReference type="Rhea" id="RHEA:79407"/>
        <dbReference type="ChEBI" id="CHEBI:191202"/>
    </reaction>
</comment>
<dbReference type="STRING" id="4846.A0A367JT08"/>
<comment type="catalytic activity">
    <reaction evidence="6">
        <text>L-lysyl-L-alpha-amino acid(out) = L-lysyl-L-alpha-amino acid(in)</text>
        <dbReference type="Rhea" id="RHEA:79387"/>
        <dbReference type="ChEBI" id="CHEBI:229965"/>
    </reaction>
</comment>
<keyword evidence="19" id="KW-0472">Membrane</keyword>
<comment type="catalytic activity">
    <reaction evidence="4">
        <text>L-alpha-aminoacyl-L-arginine(out) = L-alpha-aminoacyl-L-arginine(in)</text>
        <dbReference type="Rhea" id="RHEA:79367"/>
        <dbReference type="ChEBI" id="CHEBI:229968"/>
    </reaction>
</comment>
<comment type="catalytic activity">
    <reaction evidence="9">
        <text>L-arginyl-L-alpha-amino acid(out) = L-arginyl-L-alpha-amino acid(in)</text>
        <dbReference type="Rhea" id="RHEA:79371"/>
        <dbReference type="ChEBI" id="CHEBI:84315"/>
    </reaction>
</comment>
<dbReference type="InterPro" id="IPR011701">
    <property type="entry name" value="MFS"/>
</dbReference>
<comment type="catalytic activity">
    <reaction evidence="8">
        <text>L-aspartyl-L-lysine(out) = L-aspartyl-L-lysine(in)</text>
        <dbReference type="Rhea" id="RHEA:79411"/>
        <dbReference type="ChEBI" id="CHEBI:229953"/>
    </reaction>
</comment>
<feature type="transmembrane region" description="Helical" evidence="19">
    <location>
        <begin position="140"/>
        <end position="160"/>
    </location>
</feature>
<accession>A0A367JT08</accession>
<keyword evidence="22" id="KW-1185">Reference proteome</keyword>